<comment type="similarity">
    <text evidence="1">Belongs to the RutC family.</text>
</comment>
<protein>
    <submittedName>
        <fullName evidence="2">RidA family protein</fullName>
    </submittedName>
</protein>
<accession>A0A932HXK7</accession>
<dbReference type="InterPro" id="IPR006175">
    <property type="entry name" value="YjgF/YER057c/UK114"/>
</dbReference>
<dbReference type="Proteomes" id="UP000782312">
    <property type="component" value="Unassembled WGS sequence"/>
</dbReference>
<name>A0A932HXK7_UNCTE</name>
<evidence type="ECO:0000313" key="3">
    <source>
        <dbReference type="Proteomes" id="UP000782312"/>
    </source>
</evidence>
<dbReference type="PANTHER" id="PTHR11803">
    <property type="entry name" value="2-IMINOBUTANOATE/2-IMINOPROPANOATE DEAMINASE RIDA"/>
    <property type="match status" value="1"/>
</dbReference>
<comment type="caution">
    <text evidence="2">The sequence shown here is derived from an EMBL/GenBank/DDBJ whole genome shotgun (WGS) entry which is preliminary data.</text>
</comment>
<proteinExistence type="inferred from homology"/>
<dbReference type="InterPro" id="IPR035959">
    <property type="entry name" value="RutC-like_sf"/>
</dbReference>
<dbReference type="Pfam" id="PF01042">
    <property type="entry name" value="Ribonuc_L-PSP"/>
    <property type="match status" value="1"/>
</dbReference>
<sequence>MKRSVIQPQGVAKPAGHYSHGVIVEDARRTLYVAGQVALDEAGKLVGAGDIEAQTRQVMRNIQRVVEAAGGRMEDVAKTTVFTTRLEYRGPIGKVRQEFFKGAPPGNTFLVISSLADPGFLVEIEAIAPLP</sequence>
<organism evidence="2 3">
    <name type="scientific">Tectimicrobiota bacterium</name>
    <dbReference type="NCBI Taxonomy" id="2528274"/>
    <lineage>
        <taxon>Bacteria</taxon>
        <taxon>Pseudomonadati</taxon>
        <taxon>Nitrospinota/Tectimicrobiota group</taxon>
        <taxon>Candidatus Tectimicrobiota</taxon>
    </lineage>
</organism>
<dbReference type="PANTHER" id="PTHR11803:SF58">
    <property type="entry name" value="PROTEIN HMF1-RELATED"/>
    <property type="match status" value="1"/>
</dbReference>
<reference evidence="2" key="1">
    <citation type="submission" date="2020-07" db="EMBL/GenBank/DDBJ databases">
        <title>Huge and variable diversity of episymbiotic CPR bacteria and DPANN archaea in groundwater ecosystems.</title>
        <authorList>
            <person name="He C.Y."/>
            <person name="Keren R."/>
            <person name="Whittaker M."/>
            <person name="Farag I.F."/>
            <person name="Doudna J."/>
            <person name="Cate J.H.D."/>
            <person name="Banfield J.F."/>
        </authorList>
    </citation>
    <scope>NUCLEOTIDE SEQUENCE</scope>
    <source>
        <strain evidence="2">NC_groundwater_763_Ag_S-0.2um_68_21</strain>
    </source>
</reference>
<dbReference type="Gene3D" id="3.30.1330.40">
    <property type="entry name" value="RutC-like"/>
    <property type="match status" value="1"/>
</dbReference>
<dbReference type="CDD" id="cd00448">
    <property type="entry name" value="YjgF_YER057c_UK114_family"/>
    <property type="match status" value="1"/>
</dbReference>
<dbReference type="GO" id="GO:0005829">
    <property type="term" value="C:cytosol"/>
    <property type="evidence" value="ECO:0007669"/>
    <property type="project" value="TreeGrafter"/>
</dbReference>
<evidence type="ECO:0000256" key="1">
    <source>
        <dbReference type="ARBA" id="ARBA00010552"/>
    </source>
</evidence>
<dbReference type="GO" id="GO:0019239">
    <property type="term" value="F:deaminase activity"/>
    <property type="evidence" value="ECO:0007669"/>
    <property type="project" value="TreeGrafter"/>
</dbReference>
<dbReference type="SUPFAM" id="SSF55298">
    <property type="entry name" value="YjgF-like"/>
    <property type="match status" value="1"/>
</dbReference>
<dbReference type="AlphaFoldDB" id="A0A932HXK7"/>
<gene>
    <name evidence="2" type="ORF">HYZ11_08160</name>
</gene>
<evidence type="ECO:0000313" key="2">
    <source>
        <dbReference type="EMBL" id="MBI3127560.1"/>
    </source>
</evidence>
<dbReference type="EMBL" id="JACPUR010000018">
    <property type="protein sequence ID" value="MBI3127560.1"/>
    <property type="molecule type" value="Genomic_DNA"/>
</dbReference>